<evidence type="ECO:0000259" key="5">
    <source>
        <dbReference type="PROSITE" id="PS51352"/>
    </source>
</evidence>
<dbReference type="Proteomes" id="UP000184020">
    <property type="component" value="Unassembled WGS sequence"/>
</dbReference>
<evidence type="ECO:0000313" key="7">
    <source>
        <dbReference type="Proteomes" id="UP000184020"/>
    </source>
</evidence>
<protein>
    <submittedName>
        <fullName evidence="6">Thioredoxin-like</fullName>
    </submittedName>
</protein>
<dbReference type="GO" id="GO:0017004">
    <property type="term" value="P:cytochrome complex assembly"/>
    <property type="evidence" value="ECO:0007669"/>
    <property type="project" value="UniProtKB-KW"/>
</dbReference>
<evidence type="ECO:0000256" key="1">
    <source>
        <dbReference type="ARBA" id="ARBA00004196"/>
    </source>
</evidence>
<organism evidence="6 7">
    <name type="scientific">Flavobacterium micromati</name>
    <dbReference type="NCBI Taxonomy" id="229205"/>
    <lineage>
        <taxon>Bacteria</taxon>
        <taxon>Pseudomonadati</taxon>
        <taxon>Bacteroidota</taxon>
        <taxon>Flavobacteriia</taxon>
        <taxon>Flavobacteriales</taxon>
        <taxon>Flavobacteriaceae</taxon>
        <taxon>Flavobacterium</taxon>
    </lineage>
</organism>
<evidence type="ECO:0000256" key="3">
    <source>
        <dbReference type="ARBA" id="ARBA00023157"/>
    </source>
</evidence>
<gene>
    <name evidence="6" type="ORF">SAMN05444372_106208</name>
</gene>
<dbReference type="GO" id="GO:0016491">
    <property type="term" value="F:oxidoreductase activity"/>
    <property type="evidence" value="ECO:0007669"/>
    <property type="project" value="InterPro"/>
</dbReference>
<keyword evidence="3" id="KW-1015">Disulfide bond</keyword>
<dbReference type="SUPFAM" id="SSF52833">
    <property type="entry name" value="Thioredoxin-like"/>
    <property type="match status" value="1"/>
</dbReference>
<dbReference type="GO" id="GO:0030313">
    <property type="term" value="C:cell envelope"/>
    <property type="evidence" value="ECO:0007669"/>
    <property type="project" value="UniProtKB-SubCell"/>
</dbReference>
<keyword evidence="2" id="KW-0201">Cytochrome c-type biogenesis</keyword>
<dbReference type="PANTHER" id="PTHR42852:SF6">
    <property type="entry name" value="THIOL:DISULFIDE INTERCHANGE PROTEIN DSBE"/>
    <property type="match status" value="1"/>
</dbReference>
<evidence type="ECO:0000256" key="4">
    <source>
        <dbReference type="ARBA" id="ARBA00023284"/>
    </source>
</evidence>
<accession>A0A1M5KCZ8</accession>
<dbReference type="Gene3D" id="3.40.30.10">
    <property type="entry name" value="Glutaredoxin"/>
    <property type="match status" value="1"/>
</dbReference>
<dbReference type="InterPro" id="IPR050553">
    <property type="entry name" value="Thioredoxin_ResA/DsbE_sf"/>
</dbReference>
<reference evidence="7" key="1">
    <citation type="submission" date="2016-11" db="EMBL/GenBank/DDBJ databases">
        <authorList>
            <person name="Varghese N."/>
            <person name="Submissions S."/>
        </authorList>
    </citation>
    <scope>NUCLEOTIDE SEQUENCE [LARGE SCALE GENOMIC DNA]</scope>
    <source>
        <strain evidence="7">DSM 17659</strain>
    </source>
</reference>
<feature type="domain" description="Thioredoxin" evidence="5">
    <location>
        <begin position="203"/>
        <end position="346"/>
    </location>
</feature>
<dbReference type="CDD" id="cd02966">
    <property type="entry name" value="TlpA_like_family"/>
    <property type="match status" value="1"/>
</dbReference>
<evidence type="ECO:0000256" key="2">
    <source>
        <dbReference type="ARBA" id="ARBA00022748"/>
    </source>
</evidence>
<dbReference type="EMBL" id="FQWF01000006">
    <property type="protein sequence ID" value="SHG50662.1"/>
    <property type="molecule type" value="Genomic_DNA"/>
</dbReference>
<keyword evidence="7" id="KW-1185">Reference proteome</keyword>
<dbReference type="InterPro" id="IPR013740">
    <property type="entry name" value="Redoxin"/>
</dbReference>
<proteinExistence type="predicted"/>
<dbReference type="STRING" id="229205.SAMN05444372_106208"/>
<sequence>MLVLNNNIKLTLMNKLNFVIGFCLLSVCVIAQTKSSIVFQAEIANRNSDAVTILDPKNGNEIVKIIVDKAGIFKNSFAVTEGLYMFFDGKEYTQMFLKNGYDLRMKMDAKQFDESIVYTGTGAEENNFLAQSALQDKSYDYDALLGMNEEDFSKNLLTKKAANLVTLDKKKLDENFVLLQKKNIENSVVGLNQYYLELLKTKKLNGSLSPSFEYDNYKGGKTKLEDFRGKYVYIDVWATWCAPCRAEIPFLKKLEEKYHQKNIVFVSLSIDQVKDIEKWKTLIKDKELGGVQVLADNDWNSQFVKDYNISGIPRFILVDPNGKIVKADAPRPSSPTIEAEFDAILK</sequence>
<name>A0A1M5KCZ8_9FLAO</name>
<dbReference type="PANTHER" id="PTHR42852">
    <property type="entry name" value="THIOL:DISULFIDE INTERCHANGE PROTEIN DSBE"/>
    <property type="match status" value="1"/>
</dbReference>
<evidence type="ECO:0000313" key="6">
    <source>
        <dbReference type="EMBL" id="SHG50662.1"/>
    </source>
</evidence>
<dbReference type="InterPro" id="IPR036249">
    <property type="entry name" value="Thioredoxin-like_sf"/>
</dbReference>
<dbReference type="PROSITE" id="PS51352">
    <property type="entry name" value="THIOREDOXIN_2"/>
    <property type="match status" value="1"/>
</dbReference>
<dbReference type="Pfam" id="PF08534">
    <property type="entry name" value="Redoxin"/>
    <property type="match status" value="1"/>
</dbReference>
<comment type="subcellular location">
    <subcellularLocation>
        <location evidence="1">Cell envelope</location>
    </subcellularLocation>
</comment>
<dbReference type="InterPro" id="IPR013766">
    <property type="entry name" value="Thioredoxin_domain"/>
</dbReference>
<dbReference type="AlphaFoldDB" id="A0A1M5KCZ8"/>
<keyword evidence="4" id="KW-0676">Redox-active center</keyword>